<organism evidence="3 4">
    <name type="scientific">Staphylococcus chromogenes</name>
    <name type="common">Staphylococcus hyicus subsp. chromogenes</name>
    <dbReference type="NCBI Taxonomy" id="46126"/>
    <lineage>
        <taxon>Bacteria</taxon>
        <taxon>Bacillati</taxon>
        <taxon>Bacillota</taxon>
        <taxon>Bacilli</taxon>
        <taxon>Bacillales</taxon>
        <taxon>Staphylococcaceae</taxon>
        <taxon>Staphylococcus</taxon>
    </lineage>
</organism>
<reference evidence="3 4" key="1">
    <citation type="journal article" date="2016" name="Front. Microbiol.">
        <title>Comprehensive Phylogenetic Analysis of Bovine Non-aureus Staphylococci Species Based on Whole-Genome Sequencing.</title>
        <authorList>
            <person name="Naushad S."/>
            <person name="Barkema H.W."/>
            <person name="Luby C."/>
            <person name="Condas L.A."/>
            <person name="Nobrega D.B."/>
            <person name="Carson D.A."/>
            <person name="De Buck J."/>
        </authorList>
    </citation>
    <scope>NUCLEOTIDE SEQUENCE [LARGE SCALE GENOMIC DNA]</scope>
    <source>
        <strain evidence="3 4">SNUC 1363</strain>
    </source>
</reference>
<dbReference type="Pfam" id="PF06605">
    <property type="entry name" value="Prophage_tail"/>
    <property type="match status" value="1"/>
</dbReference>
<evidence type="ECO:0000259" key="1">
    <source>
        <dbReference type="Pfam" id="PF06605"/>
    </source>
</evidence>
<dbReference type="InterPro" id="IPR010572">
    <property type="entry name" value="Tail_dom"/>
</dbReference>
<proteinExistence type="predicted"/>
<name>A0ABX5I6N6_STACR</name>
<evidence type="ECO:0000313" key="4">
    <source>
        <dbReference type="Proteomes" id="UP000242008"/>
    </source>
</evidence>
<dbReference type="EMBL" id="PZAO01000028">
    <property type="protein sequence ID" value="PTG68538.1"/>
    <property type="molecule type" value="Genomic_DNA"/>
</dbReference>
<evidence type="ECO:0000313" key="3">
    <source>
        <dbReference type="EMBL" id="PTG68538.1"/>
    </source>
</evidence>
<sequence length="481" mass="54082">MPILIKNHVGKGFPLNVSTTLTEKLNADGSLEFEIIENDNNYDVISSIGKMWTVTKVAGDNDEREYRITMIDRSMRGKKQAVKIIAVQKEIDDLKIKRVYENYTGSFTAATYFDAIFNKTNYKYKLLVKTNALHWENAGDGDTVFEMFQKGLERYGLEYNFEAKTNTFFLSSYFENKAPYYISSDLNANAIKIEEDASELRTYIRGYGNFEENDDFREAALQMEYIHPLADVVGIREADPIINQKITEEDTMKRYLESEINSSFKTSITLDFLVLKTIFPEAIAKIGDVIPIHSRELAIHEDARIIEVKTKRDINNKILKQDVLLGDAKRAERYQKKVNQAANMASGLGGDNSAIKTIRTITNKVNVANTVTTEVAKSSKSISYSEKGIKTSNNEGYVTFGEGKLTASADGNTFTDVINGTGVLSHALPLATEDNRGAINPEEKKKLNQIEYDSIKIVGNDKKEYILTVIDGKLTVKESTT</sequence>
<comment type="caution">
    <text evidence="3">The sequence shown here is derived from an EMBL/GenBank/DDBJ whole genome shotgun (WGS) entry which is preliminary data.</text>
</comment>
<feature type="domain" description="Tail spike" evidence="1">
    <location>
        <begin position="96"/>
        <end position="312"/>
    </location>
</feature>
<dbReference type="Proteomes" id="UP000242008">
    <property type="component" value="Unassembled WGS sequence"/>
</dbReference>
<dbReference type="RefSeq" id="WP_107372765.1">
    <property type="nucleotide sequence ID" value="NZ_PZAO01000028.1"/>
</dbReference>
<evidence type="ECO:0000259" key="2">
    <source>
        <dbReference type="Pfam" id="PF24650"/>
    </source>
</evidence>
<evidence type="ECO:0008006" key="5">
    <source>
        <dbReference type="Google" id="ProtNLM"/>
    </source>
</evidence>
<accession>A0ABX5I6N6</accession>
<dbReference type="InterPro" id="IPR056060">
    <property type="entry name" value="Tal_TT1_dom"/>
</dbReference>
<dbReference type="Gene3D" id="3.55.50.40">
    <property type="match status" value="1"/>
</dbReference>
<keyword evidence="4" id="KW-1185">Reference proteome</keyword>
<protein>
    <recommendedName>
        <fullName evidence="5">Prophage tail endopeptidase domain-containing protein</fullName>
    </recommendedName>
</protein>
<gene>
    <name evidence="3" type="ORF">BU676_10115</name>
</gene>
<feature type="domain" description="Tal N-terminal tail tube TT1" evidence="2">
    <location>
        <begin position="1"/>
        <end position="90"/>
    </location>
</feature>
<dbReference type="Pfam" id="PF24650">
    <property type="entry name" value="TT1_Tal"/>
    <property type="match status" value="1"/>
</dbReference>